<dbReference type="Proteomes" id="UP000823964">
    <property type="component" value="Unassembled WGS sequence"/>
</dbReference>
<evidence type="ECO:0000256" key="6">
    <source>
        <dbReference type="ARBA" id="ARBA00022723"/>
    </source>
</evidence>
<evidence type="ECO:0000256" key="10">
    <source>
        <dbReference type="RuleBase" id="RU364116"/>
    </source>
</evidence>
<reference evidence="12" key="2">
    <citation type="submission" date="2021-04" db="EMBL/GenBank/DDBJ databases">
        <authorList>
            <person name="Gilroy R."/>
        </authorList>
    </citation>
    <scope>NUCLEOTIDE SEQUENCE</scope>
    <source>
        <strain evidence="12">14975</strain>
    </source>
</reference>
<keyword evidence="5 10" id="KW-0949">S-adenosyl-L-methionine</keyword>
<dbReference type="PANTHER" id="PTHR13932:SF5">
    <property type="entry name" value="RADICAL S-ADENOSYL METHIONINE DOMAIN-CONTAINING PROTEIN 1, MITOCHONDRIAL"/>
    <property type="match status" value="1"/>
</dbReference>
<keyword evidence="4 10" id="KW-0349">Heme</keyword>
<dbReference type="PANTHER" id="PTHR13932">
    <property type="entry name" value="COPROPORPHYRINIGEN III OXIDASE"/>
    <property type="match status" value="1"/>
</dbReference>
<dbReference type="InterPro" id="IPR004559">
    <property type="entry name" value="HemW-like"/>
</dbReference>
<dbReference type="InterPro" id="IPR058240">
    <property type="entry name" value="rSAM_sf"/>
</dbReference>
<accession>A0A9D2AHH4</accession>
<evidence type="ECO:0000259" key="11">
    <source>
        <dbReference type="PROSITE" id="PS51918"/>
    </source>
</evidence>
<proteinExistence type="inferred from homology"/>
<reference evidence="12" key="1">
    <citation type="journal article" date="2021" name="PeerJ">
        <title>Extensive microbial diversity within the chicken gut microbiome revealed by metagenomics and culture.</title>
        <authorList>
            <person name="Gilroy R."/>
            <person name="Ravi A."/>
            <person name="Getino M."/>
            <person name="Pursley I."/>
            <person name="Horton D.L."/>
            <person name="Alikhan N.F."/>
            <person name="Baker D."/>
            <person name="Gharbi K."/>
            <person name="Hall N."/>
            <person name="Watson M."/>
            <person name="Adriaenssens E.M."/>
            <person name="Foster-Nyarko E."/>
            <person name="Jarju S."/>
            <person name="Secka A."/>
            <person name="Antonio M."/>
            <person name="Oren A."/>
            <person name="Chaudhuri R.R."/>
            <person name="La Ragione R."/>
            <person name="Hildebrand F."/>
            <person name="Pallen M.J."/>
        </authorList>
    </citation>
    <scope>NUCLEOTIDE SEQUENCE</scope>
    <source>
        <strain evidence="12">14975</strain>
    </source>
</reference>
<keyword evidence="10" id="KW-0963">Cytoplasm</keyword>
<evidence type="ECO:0000256" key="2">
    <source>
        <dbReference type="ARBA" id="ARBA00006100"/>
    </source>
</evidence>
<evidence type="ECO:0000256" key="5">
    <source>
        <dbReference type="ARBA" id="ARBA00022691"/>
    </source>
</evidence>
<dbReference type="CDD" id="cd01335">
    <property type="entry name" value="Radical_SAM"/>
    <property type="match status" value="1"/>
</dbReference>
<comment type="function">
    <text evidence="10">Probably acts as a heme chaperone, transferring heme to an unknown acceptor. Binds one molecule of heme per monomer, possibly covalently. Binds 1 [4Fe-4S] cluster. The cluster is coordinated with 3 cysteines and an exchangeable S-adenosyl-L-methionine.</text>
</comment>
<comment type="cofactor">
    <cofactor evidence="1">
        <name>[4Fe-4S] cluster</name>
        <dbReference type="ChEBI" id="CHEBI:49883"/>
    </cofactor>
</comment>
<gene>
    <name evidence="12" type="primary">hemW</name>
    <name evidence="12" type="ORF">H9862_06080</name>
</gene>
<dbReference type="GO" id="GO:0051539">
    <property type="term" value="F:4 iron, 4 sulfur cluster binding"/>
    <property type="evidence" value="ECO:0007669"/>
    <property type="project" value="UniProtKB-UniRule"/>
</dbReference>
<comment type="similarity">
    <text evidence="2">Belongs to the anaerobic coproporphyrinogen-III oxidase family. HemW subfamily.</text>
</comment>
<evidence type="ECO:0000313" key="13">
    <source>
        <dbReference type="Proteomes" id="UP000823964"/>
    </source>
</evidence>
<dbReference type="InterPro" id="IPR034505">
    <property type="entry name" value="Coproporphyrinogen-III_oxidase"/>
</dbReference>
<organism evidence="12 13">
    <name type="scientific">Candidatus Akkermansia intestinigallinarum</name>
    <dbReference type="NCBI Taxonomy" id="2838431"/>
    <lineage>
        <taxon>Bacteria</taxon>
        <taxon>Pseudomonadati</taxon>
        <taxon>Verrucomicrobiota</taxon>
        <taxon>Verrucomicrobiia</taxon>
        <taxon>Verrucomicrobiales</taxon>
        <taxon>Akkermansiaceae</taxon>
        <taxon>Akkermansia</taxon>
    </lineage>
</organism>
<dbReference type="PROSITE" id="PS51918">
    <property type="entry name" value="RADICAL_SAM"/>
    <property type="match status" value="1"/>
</dbReference>
<evidence type="ECO:0000313" key="12">
    <source>
        <dbReference type="EMBL" id="HIX20152.1"/>
    </source>
</evidence>
<protein>
    <recommendedName>
        <fullName evidence="3 10">Heme chaperone HemW</fullName>
    </recommendedName>
</protein>
<evidence type="ECO:0000256" key="1">
    <source>
        <dbReference type="ARBA" id="ARBA00001966"/>
    </source>
</evidence>
<keyword evidence="7 10" id="KW-0408">Iron</keyword>
<dbReference type="GO" id="GO:0046872">
    <property type="term" value="F:metal ion binding"/>
    <property type="evidence" value="ECO:0007669"/>
    <property type="project" value="UniProtKB-UniRule"/>
</dbReference>
<dbReference type="SFLD" id="SFLDG01082">
    <property type="entry name" value="B12-binding_domain_containing"/>
    <property type="match status" value="1"/>
</dbReference>
<dbReference type="GO" id="GO:0006779">
    <property type="term" value="P:porphyrin-containing compound biosynthetic process"/>
    <property type="evidence" value="ECO:0007669"/>
    <property type="project" value="InterPro"/>
</dbReference>
<dbReference type="SFLD" id="SFLDF00562">
    <property type="entry name" value="HemN-like__clustered_with_heat"/>
    <property type="match status" value="1"/>
</dbReference>
<dbReference type="Gene3D" id="3.20.20.70">
    <property type="entry name" value="Aldolase class I"/>
    <property type="match status" value="1"/>
</dbReference>
<comment type="caution">
    <text evidence="12">The sequence shown here is derived from an EMBL/GenBank/DDBJ whole genome shotgun (WGS) entry which is preliminary data.</text>
</comment>
<evidence type="ECO:0000256" key="8">
    <source>
        <dbReference type="ARBA" id="ARBA00023014"/>
    </source>
</evidence>
<keyword evidence="9 10" id="KW-0143">Chaperone</keyword>
<comment type="subcellular location">
    <subcellularLocation>
        <location evidence="10">Cytoplasm</location>
    </subcellularLocation>
</comment>
<dbReference type="GO" id="GO:0005737">
    <property type="term" value="C:cytoplasm"/>
    <property type="evidence" value="ECO:0007669"/>
    <property type="project" value="UniProtKB-SubCell"/>
</dbReference>
<keyword evidence="6 10" id="KW-0479">Metal-binding</keyword>
<name>A0A9D2AHH4_9BACT</name>
<dbReference type="EMBL" id="DXFQ01000108">
    <property type="protein sequence ID" value="HIX20152.1"/>
    <property type="molecule type" value="Genomic_DNA"/>
</dbReference>
<dbReference type="InterPro" id="IPR006638">
    <property type="entry name" value="Elp3/MiaA/NifB-like_rSAM"/>
</dbReference>
<dbReference type="Pfam" id="PF04055">
    <property type="entry name" value="Radical_SAM"/>
    <property type="match status" value="1"/>
</dbReference>
<feature type="domain" description="Radical SAM core" evidence="11">
    <location>
        <begin position="1"/>
        <end position="228"/>
    </location>
</feature>
<evidence type="ECO:0000256" key="7">
    <source>
        <dbReference type="ARBA" id="ARBA00023004"/>
    </source>
</evidence>
<dbReference type="NCBIfam" id="TIGR00539">
    <property type="entry name" value="hemN_rel"/>
    <property type="match status" value="1"/>
</dbReference>
<dbReference type="SFLD" id="SFLDS00029">
    <property type="entry name" value="Radical_SAM"/>
    <property type="match status" value="1"/>
</dbReference>
<dbReference type="SFLD" id="SFLDG01065">
    <property type="entry name" value="anaerobic_coproporphyrinogen-I"/>
    <property type="match status" value="1"/>
</dbReference>
<dbReference type="InterPro" id="IPR007197">
    <property type="entry name" value="rSAM"/>
</dbReference>
<keyword evidence="8 10" id="KW-0411">Iron-sulfur</keyword>
<dbReference type="SUPFAM" id="SSF102114">
    <property type="entry name" value="Radical SAM enzymes"/>
    <property type="match status" value="1"/>
</dbReference>
<keyword evidence="10" id="KW-0004">4Fe-4S</keyword>
<dbReference type="SMART" id="SM00729">
    <property type="entry name" value="Elp3"/>
    <property type="match status" value="1"/>
</dbReference>
<evidence type="ECO:0000256" key="3">
    <source>
        <dbReference type="ARBA" id="ARBA00017228"/>
    </source>
</evidence>
<dbReference type="AlphaFoldDB" id="A0A9D2AHH4"/>
<sequence length="364" mass="40407">MPSHLYVHIPFCHRICPYCAFFKHTPGRTDMRGFVEGLIREAELRLPEGYAPETIYFGGGTPSMLSPTHLGRLVEGLRRRLDLSGLREWSFEANPATFHAAKAAQWAALGITRVSLGAQSFEPELLHVLGREHSAEQIAESVRLLREAGIAQVNLDLMFSLPGQSLEQWRHSLEAALELAPDHISTYNLTYEEDTAFFDAYGARGGDEERDAAMFELADDLLAAAGMRHYEISNYARPGCESLHNFATWRGEDYHGLGPGAYGTVEGVRYHNGEDTAAYIAALAQGHLPPGEQEHLTPEQRRTEMLGLRLRTDEGLPAVFLRPQDADFTRMLQREGLAEFNEAGALCLTRSGRLVADEVALGLM</sequence>
<dbReference type="GO" id="GO:0004109">
    <property type="term" value="F:coproporphyrinogen oxidase activity"/>
    <property type="evidence" value="ECO:0007669"/>
    <property type="project" value="InterPro"/>
</dbReference>
<dbReference type="InterPro" id="IPR013785">
    <property type="entry name" value="Aldolase_TIM"/>
</dbReference>
<evidence type="ECO:0000256" key="4">
    <source>
        <dbReference type="ARBA" id="ARBA00022617"/>
    </source>
</evidence>
<evidence type="ECO:0000256" key="9">
    <source>
        <dbReference type="ARBA" id="ARBA00023186"/>
    </source>
</evidence>